<keyword evidence="2" id="KW-1133">Transmembrane helix</keyword>
<dbReference type="Pfam" id="PF02325">
    <property type="entry name" value="CCB3_YggT"/>
    <property type="match status" value="1"/>
</dbReference>
<keyword evidence="2" id="KW-0812">Transmembrane</keyword>
<feature type="transmembrane region" description="Helical" evidence="2">
    <location>
        <begin position="99"/>
        <end position="117"/>
    </location>
</feature>
<gene>
    <name evidence="3" type="ORF">ISR29_03175</name>
</gene>
<dbReference type="InterPro" id="IPR003425">
    <property type="entry name" value="CCB3/YggT"/>
</dbReference>
<name>A0A937JFP0_9GAMM</name>
<feature type="transmembrane region" description="Helical" evidence="2">
    <location>
        <begin position="72"/>
        <end position="92"/>
    </location>
</feature>
<evidence type="ECO:0000313" key="3">
    <source>
        <dbReference type="EMBL" id="MBL6903184.1"/>
    </source>
</evidence>
<dbReference type="PANTHER" id="PTHR33219">
    <property type="entry name" value="YLMG HOMOLOG PROTEIN 2, CHLOROPLASTIC"/>
    <property type="match status" value="1"/>
</dbReference>
<feature type="transmembrane region" description="Helical" evidence="2">
    <location>
        <begin position="41"/>
        <end position="66"/>
    </location>
</feature>
<evidence type="ECO:0000256" key="2">
    <source>
        <dbReference type="SAM" id="Phobius"/>
    </source>
</evidence>
<accession>A0A937JFP0</accession>
<reference evidence="3" key="1">
    <citation type="submission" date="2020-10" db="EMBL/GenBank/DDBJ databases">
        <title>Microbiome of the Black Sea water column analyzed by genome centric metagenomics.</title>
        <authorList>
            <person name="Cabello-Yeves P.J."/>
            <person name="Callieri C."/>
            <person name="Picazo A."/>
            <person name="Mehrshad M."/>
            <person name="Haro-Moreno J.M."/>
            <person name="Roda-Garcia J."/>
            <person name="Dzembekova N."/>
            <person name="Slabakova V."/>
            <person name="Slabakova N."/>
            <person name="Moncheva S."/>
            <person name="Rodriguez-Valera F."/>
        </authorList>
    </citation>
    <scope>NUCLEOTIDE SEQUENCE</scope>
    <source>
        <strain evidence="3">BS30m-G43</strain>
    </source>
</reference>
<dbReference type="AlphaFoldDB" id="A0A937JFP0"/>
<evidence type="ECO:0000256" key="1">
    <source>
        <dbReference type="ARBA" id="ARBA00010894"/>
    </source>
</evidence>
<comment type="caution">
    <text evidence="3">The sequence shown here is derived from an EMBL/GenBank/DDBJ whole genome shotgun (WGS) entry which is preliminary data.</text>
</comment>
<feature type="transmembrane region" description="Helical" evidence="2">
    <location>
        <begin position="6"/>
        <end position="29"/>
    </location>
</feature>
<evidence type="ECO:0000313" key="4">
    <source>
        <dbReference type="Proteomes" id="UP000705230"/>
    </source>
</evidence>
<sequence length="175" mass="19288">MNTNLINIIALLIGSLSYAFVILLVFRVLRVNYFNPVVKTFVNFLTPLTIIFTSVAGGVFGILFAAFLFKFISFYIITGSVYEISDLIVYAIFNILSSISQILLFAVIGGVILSWVAPGNPHPLLQLIEEISDKILSPIRNYIPSIGGLDFSPLLVLILLNQVDVLLAQIVRALL</sequence>
<comment type="similarity">
    <text evidence="1">Belongs to the YggT family.</text>
</comment>
<dbReference type="GO" id="GO:0016020">
    <property type="term" value="C:membrane"/>
    <property type="evidence" value="ECO:0007669"/>
    <property type="project" value="InterPro"/>
</dbReference>
<dbReference type="PANTHER" id="PTHR33219:SF14">
    <property type="entry name" value="PROTEIN COFACTOR ASSEMBLY OF COMPLEX C SUBUNIT B CCB3, CHLOROPLASTIC-RELATED"/>
    <property type="match status" value="1"/>
</dbReference>
<proteinExistence type="inferred from homology"/>
<dbReference type="Proteomes" id="UP000705230">
    <property type="component" value="Unassembled WGS sequence"/>
</dbReference>
<protein>
    <submittedName>
        <fullName evidence="3">YggT family protein</fullName>
    </submittedName>
</protein>
<keyword evidence="2" id="KW-0472">Membrane</keyword>
<dbReference type="EMBL" id="JADHSG010000003">
    <property type="protein sequence ID" value="MBL6903184.1"/>
    <property type="molecule type" value="Genomic_DNA"/>
</dbReference>
<organism evidence="3 4">
    <name type="scientific">SAR86 cluster bacterium</name>
    <dbReference type="NCBI Taxonomy" id="2030880"/>
    <lineage>
        <taxon>Bacteria</taxon>
        <taxon>Pseudomonadati</taxon>
        <taxon>Pseudomonadota</taxon>
        <taxon>Gammaproteobacteria</taxon>
        <taxon>SAR86 cluster</taxon>
    </lineage>
</organism>